<organism evidence="3">
    <name type="scientific">Onchocerca ochengi</name>
    <name type="common">Filarial nematode worm</name>
    <dbReference type="NCBI Taxonomy" id="42157"/>
    <lineage>
        <taxon>Eukaryota</taxon>
        <taxon>Metazoa</taxon>
        <taxon>Ecdysozoa</taxon>
        <taxon>Nematoda</taxon>
        <taxon>Chromadorea</taxon>
        <taxon>Rhabditida</taxon>
        <taxon>Spirurina</taxon>
        <taxon>Spiruromorpha</taxon>
        <taxon>Filarioidea</taxon>
        <taxon>Onchocercidae</taxon>
        <taxon>Onchocerca</taxon>
    </lineage>
</organism>
<reference evidence="1 2" key="2">
    <citation type="submission" date="2018-08" db="EMBL/GenBank/DDBJ databases">
        <authorList>
            <person name="Laetsch R D."/>
            <person name="Stevens L."/>
            <person name="Kumar S."/>
            <person name="Blaxter L. M."/>
        </authorList>
    </citation>
    <scope>NUCLEOTIDE SEQUENCE [LARGE SCALE GENOMIC DNA]</scope>
</reference>
<sequence>MEDCIGGSVRRSN</sequence>
<dbReference type="WBParaSite" id="nOo.2.0.1.t13924-RA">
    <property type="protein sequence ID" value="nOo.2.0.1.t13924-RA"/>
    <property type="gene ID" value="nOo.2.0.1.g13924"/>
</dbReference>
<dbReference type="Proteomes" id="UP000271087">
    <property type="component" value="Unassembled WGS sequence"/>
</dbReference>
<reference evidence="3" key="1">
    <citation type="submission" date="2016-06" db="UniProtKB">
        <authorList>
            <consortium name="WormBaseParasite"/>
        </authorList>
    </citation>
    <scope>IDENTIFICATION</scope>
</reference>
<dbReference type="EMBL" id="UYRW01021427">
    <property type="protein sequence ID" value="VDN07324.1"/>
    <property type="molecule type" value="Genomic_DNA"/>
</dbReference>
<evidence type="ECO:0000313" key="1">
    <source>
        <dbReference type="EMBL" id="VDN07324.1"/>
    </source>
</evidence>
<protein>
    <submittedName>
        <fullName evidence="1 3">Uncharacterized protein</fullName>
    </submittedName>
</protein>
<gene>
    <name evidence="1" type="ORF">NOO_LOCUS13924</name>
</gene>
<evidence type="ECO:0000313" key="2">
    <source>
        <dbReference type="Proteomes" id="UP000271087"/>
    </source>
</evidence>
<proteinExistence type="predicted"/>
<accession>A0A182F0G1</accession>
<evidence type="ECO:0000313" key="3">
    <source>
        <dbReference type="WBParaSite" id="nOo.2.0.1.t13924-RA"/>
    </source>
</evidence>
<keyword evidence="2" id="KW-1185">Reference proteome</keyword>
<name>A0A182F0G1_ONCOC</name>